<evidence type="ECO:0000259" key="9">
    <source>
        <dbReference type="PROSITE" id="PS50922"/>
    </source>
</evidence>
<proteinExistence type="inferred from homology"/>
<dbReference type="Proteomes" id="UP000054166">
    <property type="component" value="Unassembled WGS sequence"/>
</dbReference>
<feature type="transmembrane region" description="Helical" evidence="8">
    <location>
        <begin position="258"/>
        <end position="283"/>
    </location>
</feature>
<dbReference type="FunCoup" id="A0A0C3G380">
    <property type="interactions" value="244"/>
</dbReference>
<comment type="similarity">
    <text evidence="2">Belongs to the sphingosine N-acyltransferase family.</text>
</comment>
<dbReference type="HOGENOM" id="CLU_028277_2_1_1"/>
<dbReference type="PIRSF" id="PIRSF005225">
    <property type="entry name" value="LAG1_LAC1"/>
    <property type="match status" value="1"/>
</dbReference>
<feature type="transmembrane region" description="Helical" evidence="8">
    <location>
        <begin position="179"/>
        <end position="195"/>
    </location>
</feature>
<name>A0A0C3G380_PILCF</name>
<dbReference type="InterPro" id="IPR016439">
    <property type="entry name" value="Lag1/Lac1-like"/>
</dbReference>
<keyword evidence="4 8" id="KW-1133">Transmembrane helix</keyword>
<evidence type="ECO:0000313" key="10">
    <source>
        <dbReference type="EMBL" id="KIM90725.1"/>
    </source>
</evidence>
<dbReference type="PROSITE" id="PS50922">
    <property type="entry name" value="TLC"/>
    <property type="match status" value="1"/>
</dbReference>
<dbReference type="PANTHER" id="PTHR12560:SF0">
    <property type="entry name" value="LD18904P"/>
    <property type="match status" value="1"/>
</dbReference>
<dbReference type="InParanoid" id="A0A0C3G380"/>
<reference evidence="11" key="2">
    <citation type="submission" date="2015-01" db="EMBL/GenBank/DDBJ databases">
        <title>Evolutionary Origins and Diversification of the Mycorrhizal Mutualists.</title>
        <authorList>
            <consortium name="DOE Joint Genome Institute"/>
            <consortium name="Mycorrhizal Genomics Consortium"/>
            <person name="Kohler A."/>
            <person name="Kuo A."/>
            <person name="Nagy L.G."/>
            <person name="Floudas D."/>
            <person name="Copeland A."/>
            <person name="Barry K.W."/>
            <person name="Cichocki N."/>
            <person name="Veneault-Fourrey C."/>
            <person name="LaButti K."/>
            <person name="Lindquist E.A."/>
            <person name="Lipzen A."/>
            <person name="Lundell T."/>
            <person name="Morin E."/>
            <person name="Murat C."/>
            <person name="Riley R."/>
            <person name="Ohm R."/>
            <person name="Sun H."/>
            <person name="Tunlid A."/>
            <person name="Henrissat B."/>
            <person name="Grigoriev I.V."/>
            <person name="Hibbett D.S."/>
            <person name="Martin F."/>
        </authorList>
    </citation>
    <scope>NUCLEOTIDE SEQUENCE [LARGE SCALE GENOMIC DNA]</scope>
    <source>
        <strain evidence="11">F 1598</strain>
    </source>
</reference>
<organism evidence="10 11">
    <name type="scientific">Piloderma croceum (strain F 1598)</name>
    <dbReference type="NCBI Taxonomy" id="765440"/>
    <lineage>
        <taxon>Eukaryota</taxon>
        <taxon>Fungi</taxon>
        <taxon>Dikarya</taxon>
        <taxon>Basidiomycota</taxon>
        <taxon>Agaricomycotina</taxon>
        <taxon>Agaricomycetes</taxon>
        <taxon>Agaricomycetidae</taxon>
        <taxon>Atheliales</taxon>
        <taxon>Atheliaceae</taxon>
        <taxon>Piloderma</taxon>
    </lineage>
</organism>
<dbReference type="AlphaFoldDB" id="A0A0C3G380"/>
<feature type="transmembrane region" description="Helical" evidence="8">
    <location>
        <begin position="37"/>
        <end position="59"/>
    </location>
</feature>
<dbReference type="OrthoDB" id="537032at2759"/>
<dbReference type="PANTHER" id="PTHR12560">
    <property type="entry name" value="LONGEVITY ASSURANCE FACTOR 1 LAG1"/>
    <property type="match status" value="1"/>
</dbReference>
<feature type="compositionally biased region" description="Polar residues" evidence="7">
    <location>
        <begin position="96"/>
        <end position="105"/>
    </location>
</feature>
<dbReference type="SMART" id="SM00724">
    <property type="entry name" value="TLC"/>
    <property type="match status" value="1"/>
</dbReference>
<keyword evidence="5 6" id="KW-0472">Membrane</keyword>
<accession>A0A0C3G380</accession>
<evidence type="ECO:0000256" key="4">
    <source>
        <dbReference type="ARBA" id="ARBA00022989"/>
    </source>
</evidence>
<dbReference type="EMBL" id="KN832972">
    <property type="protein sequence ID" value="KIM90725.1"/>
    <property type="molecule type" value="Genomic_DNA"/>
</dbReference>
<feature type="transmembrane region" description="Helical" evidence="8">
    <location>
        <begin position="127"/>
        <end position="149"/>
    </location>
</feature>
<evidence type="ECO:0000256" key="8">
    <source>
        <dbReference type="SAM" id="Phobius"/>
    </source>
</evidence>
<dbReference type="STRING" id="765440.A0A0C3G380"/>
<evidence type="ECO:0000313" key="11">
    <source>
        <dbReference type="Proteomes" id="UP000054166"/>
    </source>
</evidence>
<protein>
    <recommendedName>
        <fullName evidence="9">TLC domain-containing protein</fullName>
    </recommendedName>
</protein>
<dbReference type="InterPro" id="IPR006634">
    <property type="entry name" value="TLC-dom"/>
</dbReference>
<dbReference type="GO" id="GO:0050291">
    <property type="term" value="F:sphingosine N-acyltransferase activity"/>
    <property type="evidence" value="ECO:0007669"/>
    <property type="project" value="InterPro"/>
</dbReference>
<comment type="subcellular location">
    <subcellularLocation>
        <location evidence="1">Membrane</location>
        <topology evidence="1">Multi-pass membrane protein</topology>
    </subcellularLocation>
</comment>
<reference evidence="10 11" key="1">
    <citation type="submission" date="2014-04" db="EMBL/GenBank/DDBJ databases">
        <authorList>
            <consortium name="DOE Joint Genome Institute"/>
            <person name="Kuo A."/>
            <person name="Tarkka M."/>
            <person name="Buscot F."/>
            <person name="Kohler A."/>
            <person name="Nagy L.G."/>
            <person name="Floudas D."/>
            <person name="Copeland A."/>
            <person name="Barry K.W."/>
            <person name="Cichocki N."/>
            <person name="Veneault-Fourrey C."/>
            <person name="LaButti K."/>
            <person name="Lindquist E.A."/>
            <person name="Lipzen A."/>
            <person name="Lundell T."/>
            <person name="Morin E."/>
            <person name="Murat C."/>
            <person name="Sun H."/>
            <person name="Tunlid A."/>
            <person name="Henrissat B."/>
            <person name="Grigoriev I.V."/>
            <person name="Hibbett D.S."/>
            <person name="Martin F."/>
            <person name="Nordberg H.P."/>
            <person name="Cantor M.N."/>
            <person name="Hua S.X."/>
        </authorList>
    </citation>
    <scope>NUCLEOTIDE SEQUENCE [LARGE SCALE GENOMIC DNA]</scope>
    <source>
        <strain evidence="10 11">F 1598</strain>
    </source>
</reference>
<dbReference type="Pfam" id="PF03798">
    <property type="entry name" value="TRAM_LAG1_CLN8"/>
    <property type="match status" value="1"/>
</dbReference>
<gene>
    <name evidence="10" type="ORF">PILCRDRAFT_811188</name>
</gene>
<feature type="domain" description="TLC" evidence="9">
    <location>
        <begin position="125"/>
        <end position="341"/>
    </location>
</feature>
<evidence type="ECO:0000256" key="3">
    <source>
        <dbReference type="ARBA" id="ARBA00022692"/>
    </source>
</evidence>
<evidence type="ECO:0000256" key="6">
    <source>
        <dbReference type="PROSITE-ProRule" id="PRU00205"/>
    </source>
</evidence>
<evidence type="ECO:0000256" key="5">
    <source>
        <dbReference type="ARBA" id="ARBA00023136"/>
    </source>
</evidence>
<evidence type="ECO:0000256" key="7">
    <source>
        <dbReference type="SAM" id="MobiDB-lite"/>
    </source>
</evidence>
<feature type="region of interest" description="Disordered" evidence="7">
    <location>
        <begin position="91"/>
        <end position="119"/>
    </location>
</feature>
<evidence type="ECO:0000256" key="1">
    <source>
        <dbReference type="ARBA" id="ARBA00004141"/>
    </source>
</evidence>
<dbReference type="GO" id="GO:0016020">
    <property type="term" value="C:membrane"/>
    <property type="evidence" value="ECO:0007669"/>
    <property type="project" value="UniProtKB-SubCell"/>
</dbReference>
<evidence type="ECO:0000256" key="2">
    <source>
        <dbReference type="ARBA" id="ARBA00009808"/>
    </source>
</evidence>
<dbReference type="GO" id="GO:0046513">
    <property type="term" value="P:ceramide biosynthetic process"/>
    <property type="evidence" value="ECO:0007669"/>
    <property type="project" value="InterPro"/>
</dbReference>
<keyword evidence="3 6" id="KW-0812">Transmembrane</keyword>
<sequence length="363" mass="42460">MNLFQAPDWLPSFLVPFVTFSYPVTTPAAPDSFYDAAYYRTGPLDICFVITCLAVMAVLRDATRLGVMEPFARWKLARDLKHSKEPKVNGRALGLTNGNGHSNGNALYPNGERTTTRRESRKMHRKVLRFAEQSWSVIYYTLTWCYGLYIHVNLPTKLSDPTYLWRDYPHIPLAGPVKFYYLIQAAFYLHQMLILNAEARRKDHFQMMTHHVITIALIGASYYTNFTRVGCLVLVLMDWCDIWLPLTKMLRYIDLSTLCDITFVWFLASWFVTRHVLFIFVVIRSAWTDPKRLLTFEWAPERDFYLTSSARYIFISMLCALEVLQIFWFWTICRVAWRVVRGGNAADDRSDEGSDEEEDKKRR</sequence>
<feature type="transmembrane region" description="Helical" evidence="8">
    <location>
        <begin position="312"/>
        <end position="331"/>
    </location>
</feature>
<keyword evidence="11" id="KW-1185">Reference proteome</keyword>